<organism evidence="1 2">
    <name type="scientific">Devosia rhodophyticola</name>
    <dbReference type="NCBI Taxonomy" id="3026423"/>
    <lineage>
        <taxon>Bacteria</taxon>
        <taxon>Pseudomonadati</taxon>
        <taxon>Pseudomonadota</taxon>
        <taxon>Alphaproteobacteria</taxon>
        <taxon>Hyphomicrobiales</taxon>
        <taxon>Devosiaceae</taxon>
        <taxon>Devosia</taxon>
    </lineage>
</organism>
<reference evidence="1 2" key="1">
    <citation type="submission" date="2023-02" db="EMBL/GenBank/DDBJ databases">
        <title>Devosia chondri sp. nov., isolated from the phycosphere of marine algae.</title>
        <authorList>
            <person name="Kim J.M."/>
            <person name="Lee J.K."/>
            <person name="Choi B.J."/>
            <person name="Bayburt H."/>
            <person name="Jeon C.O."/>
        </authorList>
    </citation>
    <scope>NUCLEOTIDE SEQUENCE [LARGE SCALE GENOMIC DNA]</scope>
    <source>
        <strain evidence="1 2">G2-5</strain>
    </source>
</reference>
<evidence type="ECO:0000313" key="2">
    <source>
        <dbReference type="Proteomes" id="UP001222118"/>
    </source>
</evidence>
<protein>
    <submittedName>
        <fullName evidence="1">DUF1365 family protein</fullName>
    </submittedName>
</protein>
<dbReference type="Proteomes" id="UP001222118">
    <property type="component" value="Chromosome"/>
</dbReference>
<evidence type="ECO:0000313" key="1">
    <source>
        <dbReference type="EMBL" id="WDR06038.1"/>
    </source>
</evidence>
<dbReference type="PANTHER" id="PTHR33973:SF4">
    <property type="entry name" value="OS07G0153300 PROTEIN"/>
    <property type="match status" value="1"/>
</dbReference>
<dbReference type="PANTHER" id="PTHR33973">
    <property type="entry name" value="OS07G0153300 PROTEIN"/>
    <property type="match status" value="1"/>
</dbReference>
<dbReference type="Pfam" id="PF07103">
    <property type="entry name" value="DUF1365"/>
    <property type="match status" value="1"/>
</dbReference>
<keyword evidence="2" id="KW-1185">Reference proteome</keyword>
<dbReference type="RefSeq" id="WP_282211552.1">
    <property type="nucleotide sequence ID" value="NZ_CP118247.1"/>
</dbReference>
<name>A0ABY7YXC0_9HYPH</name>
<accession>A0ABY7YXC0</accession>
<dbReference type="InterPro" id="IPR010775">
    <property type="entry name" value="DUF1365"/>
</dbReference>
<sequence>MGGGIDRSAFGAIYVGDVVHKRVRPKRHALRYRVFSVLVDLDQLESLDEELRFFSLNRFNLVSFHSKDFGPHDGSSIAAFIRQKARQAGLGDTITRVRMLAYPRMFGYGFNPLTVYFLDDGQNRTKMLVYEVRNTFGQHHFYQALVEGDGAHISHDEPKAFYVSPFNGIDGTYRFSVRPPDANVFMGIVLTNDGECAHSLF</sequence>
<dbReference type="EMBL" id="CP118247">
    <property type="protein sequence ID" value="WDR06038.1"/>
    <property type="molecule type" value="Genomic_DNA"/>
</dbReference>
<gene>
    <name evidence="1" type="ORF">PSQ90_00805</name>
</gene>
<proteinExistence type="predicted"/>